<dbReference type="eggNOG" id="ENOG502ZG2S">
    <property type="taxonomic scope" value="Bacteria"/>
</dbReference>
<evidence type="ECO:0000313" key="1">
    <source>
        <dbReference type="EMBL" id="ABX03152.1"/>
    </source>
</evidence>
<evidence type="ECO:0000313" key="2">
    <source>
        <dbReference type="Proteomes" id="UP000000787"/>
    </source>
</evidence>
<dbReference type="EMBL" id="CP000875">
    <property type="protein sequence ID" value="ABX03152.1"/>
    <property type="molecule type" value="Genomic_DNA"/>
</dbReference>
<dbReference type="Proteomes" id="UP000000787">
    <property type="component" value="Chromosome"/>
</dbReference>
<dbReference type="HOGENOM" id="CLU_2023525_0_0_0"/>
<reference evidence="1 2" key="1">
    <citation type="journal article" date="2011" name="Stand. Genomic Sci.">
        <title>Complete genome sequence of the filamentous gliding predatory bacterium Herpetosiphon aurantiacus type strain (114-95(T)).</title>
        <authorList>
            <person name="Kiss H."/>
            <person name="Nett M."/>
            <person name="Domin N."/>
            <person name="Martin K."/>
            <person name="Maresca J.A."/>
            <person name="Copeland A."/>
            <person name="Lapidus A."/>
            <person name="Lucas S."/>
            <person name="Berry K.W."/>
            <person name="Glavina Del Rio T."/>
            <person name="Dalin E."/>
            <person name="Tice H."/>
            <person name="Pitluck S."/>
            <person name="Richardson P."/>
            <person name="Bruce D."/>
            <person name="Goodwin L."/>
            <person name="Han C."/>
            <person name="Detter J.C."/>
            <person name="Schmutz J."/>
            <person name="Brettin T."/>
            <person name="Land M."/>
            <person name="Hauser L."/>
            <person name="Kyrpides N.C."/>
            <person name="Ivanova N."/>
            <person name="Goker M."/>
            <person name="Woyke T."/>
            <person name="Klenk H.P."/>
            <person name="Bryant D.A."/>
        </authorList>
    </citation>
    <scope>NUCLEOTIDE SEQUENCE [LARGE SCALE GENOMIC DNA]</scope>
    <source>
        <strain evidence="2">ATCC 23779 / DSM 785 / 114-95</strain>
    </source>
</reference>
<keyword evidence="2" id="KW-1185">Reference proteome</keyword>
<accession>A9AV74</accession>
<gene>
    <name evidence="1" type="ordered locus">Haur_0501</name>
</gene>
<dbReference type="Pfam" id="PF15588">
    <property type="entry name" value="Imm10"/>
    <property type="match status" value="1"/>
</dbReference>
<organism evidence="1 2">
    <name type="scientific">Herpetosiphon aurantiacus (strain ATCC 23779 / DSM 785 / 114-95)</name>
    <dbReference type="NCBI Taxonomy" id="316274"/>
    <lineage>
        <taxon>Bacteria</taxon>
        <taxon>Bacillati</taxon>
        <taxon>Chloroflexota</taxon>
        <taxon>Chloroflexia</taxon>
        <taxon>Herpetosiphonales</taxon>
        <taxon>Herpetosiphonaceae</taxon>
        <taxon>Herpetosiphon</taxon>
    </lineage>
</organism>
<dbReference type="InterPro" id="IPR028962">
    <property type="entry name" value="Imm10"/>
</dbReference>
<sequence length="122" mass="13985">MEMWHFTARVIAIEQLADENLLILGLADKTDQPAEYLTIQRSFDQDDFEAEASDLDGYCVCLPNGATDYRCIERWELELGHLHIHFNQPAQAVFQLAGVDLSLIIDDQQHQQLQQTLNQLLT</sequence>
<dbReference type="KEGG" id="hau:Haur_0501"/>
<dbReference type="AlphaFoldDB" id="A9AV74"/>
<dbReference type="InParanoid" id="A9AV74"/>
<proteinExistence type="predicted"/>
<name>A9AV74_HERA2</name>
<dbReference type="BioCyc" id="HAUR316274:GHYA-507-MONOMER"/>
<protein>
    <submittedName>
        <fullName evidence="1">Uncharacterized protein</fullName>
    </submittedName>
</protein>